<feature type="active site" description="Proton acceptor" evidence="4 5">
    <location>
        <position position="163"/>
    </location>
</feature>
<keyword evidence="8" id="KW-1185">Reference proteome</keyword>
<dbReference type="UniPathway" id="UPA00248">
    <property type="reaction ID" value="UER00314"/>
</dbReference>
<feature type="domain" description="PABS" evidence="6">
    <location>
        <begin position="11"/>
        <end position="243"/>
    </location>
</feature>
<dbReference type="PANTHER" id="PTHR11558">
    <property type="entry name" value="SPERMIDINE/SPERMINE SYNTHASE"/>
    <property type="match status" value="1"/>
</dbReference>
<dbReference type="GO" id="GO:0005829">
    <property type="term" value="C:cytosol"/>
    <property type="evidence" value="ECO:0007669"/>
    <property type="project" value="TreeGrafter"/>
</dbReference>
<dbReference type="EC" id="2.5.1.16" evidence="4"/>
<evidence type="ECO:0000256" key="5">
    <source>
        <dbReference type="PROSITE-ProRule" id="PRU00354"/>
    </source>
</evidence>
<keyword evidence="2 4" id="KW-0808">Transferase</keyword>
<feature type="binding site" evidence="4">
    <location>
        <position position="114"/>
    </location>
    <ligand>
        <name>S-methyl-5'-thioadenosine</name>
        <dbReference type="ChEBI" id="CHEBI:17509"/>
    </ligand>
</feature>
<evidence type="ECO:0000256" key="1">
    <source>
        <dbReference type="ARBA" id="ARBA00007867"/>
    </source>
</evidence>
<dbReference type="InterPro" id="IPR035246">
    <property type="entry name" value="Spermidine_synt_N"/>
</dbReference>
<dbReference type="Pfam" id="PF01564">
    <property type="entry name" value="Spermine_synth"/>
    <property type="match status" value="1"/>
</dbReference>
<dbReference type="InterPro" id="IPR030374">
    <property type="entry name" value="PABS"/>
</dbReference>
<feature type="binding site" evidence="4">
    <location>
        <position position="95"/>
    </location>
    <ligand>
        <name>spermidine</name>
        <dbReference type="ChEBI" id="CHEBI:57834"/>
    </ligand>
</feature>
<gene>
    <name evidence="4" type="primary">speE</name>
    <name evidence="7" type="ORF">SAMN05660865_01603</name>
</gene>
<dbReference type="NCBIfam" id="NF037959">
    <property type="entry name" value="MFS_SpdSyn"/>
    <property type="match status" value="1"/>
</dbReference>
<dbReference type="InterPro" id="IPR029063">
    <property type="entry name" value="SAM-dependent_MTases_sf"/>
</dbReference>
<dbReference type="HAMAP" id="MF_00198">
    <property type="entry name" value="Spermidine_synth"/>
    <property type="match status" value="1"/>
</dbReference>
<dbReference type="AlphaFoldDB" id="A0A1H5WXV5"/>
<accession>A0A1H5WXV5</accession>
<dbReference type="RefSeq" id="WP_103896525.1">
    <property type="nucleotide sequence ID" value="NZ_FNUK01000023.1"/>
</dbReference>
<comment type="subunit">
    <text evidence="4">Homodimer or homotetramer.</text>
</comment>
<dbReference type="InterPro" id="IPR037163">
    <property type="entry name" value="Spermidine_synt_N_sf"/>
</dbReference>
<dbReference type="CDD" id="cd02440">
    <property type="entry name" value="AdoMet_MTases"/>
    <property type="match status" value="1"/>
</dbReference>
<evidence type="ECO:0000313" key="8">
    <source>
        <dbReference type="Proteomes" id="UP000242850"/>
    </source>
</evidence>
<comment type="caution">
    <text evidence="4">Lacks conserved residue(s) required for the propagation of feature annotation.</text>
</comment>
<keyword evidence="3 4" id="KW-0620">Polyamine biosynthesis</keyword>
<dbReference type="SUPFAM" id="SSF53335">
    <property type="entry name" value="S-adenosyl-L-methionine-dependent methyltransferases"/>
    <property type="match status" value="1"/>
</dbReference>
<evidence type="ECO:0000259" key="6">
    <source>
        <dbReference type="PROSITE" id="PS51006"/>
    </source>
</evidence>
<dbReference type="GO" id="GO:0004766">
    <property type="term" value="F:spermidine synthase activity"/>
    <property type="evidence" value="ECO:0007669"/>
    <property type="project" value="UniProtKB-UniRule"/>
</dbReference>
<feature type="binding site" evidence="4">
    <location>
        <position position="40"/>
    </location>
    <ligand>
        <name>S-methyl-5'-thioadenosine</name>
        <dbReference type="ChEBI" id="CHEBI:17509"/>
    </ligand>
</feature>
<dbReference type="PANTHER" id="PTHR11558:SF11">
    <property type="entry name" value="SPERMIDINE SYNTHASE"/>
    <property type="match status" value="1"/>
</dbReference>
<dbReference type="InterPro" id="IPR001045">
    <property type="entry name" value="Spermi_synthase"/>
</dbReference>
<dbReference type="GO" id="GO:0008295">
    <property type="term" value="P:spermidine biosynthetic process"/>
    <property type="evidence" value="ECO:0007669"/>
    <property type="project" value="UniProtKB-UniRule"/>
</dbReference>
<dbReference type="Gene3D" id="3.40.50.150">
    <property type="entry name" value="Vaccinia Virus protein VP39"/>
    <property type="match status" value="1"/>
</dbReference>
<dbReference type="Pfam" id="PF17284">
    <property type="entry name" value="Spermine_synt_N"/>
    <property type="match status" value="1"/>
</dbReference>
<comment type="similarity">
    <text evidence="1 4">Belongs to the spermidine/spermine synthase family.</text>
</comment>
<evidence type="ECO:0000256" key="3">
    <source>
        <dbReference type="ARBA" id="ARBA00023115"/>
    </source>
</evidence>
<dbReference type="EMBL" id="FNUK01000023">
    <property type="protein sequence ID" value="SEG03916.1"/>
    <property type="molecule type" value="Genomic_DNA"/>
</dbReference>
<dbReference type="PROSITE" id="PS51006">
    <property type="entry name" value="PABS_2"/>
    <property type="match status" value="1"/>
</dbReference>
<protein>
    <recommendedName>
        <fullName evidence="4">Polyamine aminopropyltransferase</fullName>
    </recommendedName>
    <alternativeName>
        <fullName evidence="4">Putrescine aminopropyltransferase</fullName>
        <shortName evidence="4">PAPT</shortName>
    </alternativeName>
    <alternativeName>
        <fullName evidence="4">Spermidine synthase</fullName>
        <shortName evidence="4">SPDS</shortName>
        <shortName evidence="4">SPDSY</shortName>
        <ecNumber evidence="4">2.5.1.16</ecNumber>
    </alternativeName>
</protein>
<proteinExistence type="inferred from homology"/>
<feature type="binding site" evidence="4">
    <location>
        <begin position="145"/>
        <end position="146"/>
    </location>
    <ligand>
        <name>S-methyl-5'-thioadenosine</name>
        <dbReference type="ChEBI" id="CHEBI:17509"/>
    </ligand>
</feature>
<feature type="binding site" evidence="4">
    <location>
        <position position="170"/>
    </location>
    <ligand>
        <name>S-methyl-5'-thioadenosine</name>
        <dbReference type="ChEBI" id="CHEBI:17509"/>
    </ligand>
</feature>
<dbReference type="Gene3D" id="2.30.140.10">
    <property type="entry name" value="Spermidine synthase, tetramerisation domain"/>
    <property type="match status" value="1"/>
</dbReference>
<keyword evidence="4" id="KW-0745">Spermidine biosynthesis</keyword>
<dbReference type="Proteomes" id="UP000242850">
    <property type="component" value="Unassembled WGS sequence"/>
</dbReference>
<evidence type="ECO:0000256" key="4">
    <source>
        <dbReference type="HAMAP-Rule" id="MF_00198"/>
    </source>
</evidence>
<sequence>MADFIKKVGNELWFEENDRDSLKVSYKIKDILYSAKSKYQEVQIVDSVDFGKMLLIDGVVQTTEKDGFIYNEMIAHVPLSMHKNPKKVLIIGGGDLGAAFEATKYPVERIDVVEIDEEVVKASKEYLKEVSKDLKDERVNILFEDGAKFVKNKKGEYDVIIVDSSDPIGPAEVLFGEEFYKDIYEALKEDGIMACQSESPLLYPEVFKRTYKRLKNIFPIVKVSIATVPTYPAGFWSFTIGSKKYSEINKVYDKDTLYVTKEIIESSFNLPRFIENMLK</sequence>
<comment type="pathway">
    <text evidence="4">Amine and polyamine biosynthesis; spermidine biosynthesis; spermidine from putrescine: step 1/1.</text>
</comment>
<name>A0A1H5WXV5_9CLOT</name>
<evidence type="ECO:0000256" key="2">
    <source>
        <dbReference type="ARBA" id="ARBA00022679"/>
    </source>
</evidence>
<organism evidence="7 8">
    <name type="scientific">Caloramator fervidus</name>
    <dbReference type="NCBI Taxonomy" id="29344"/>
    <lineage>
        <taxon>Bacteria</taxon>
        <taxon>Bacillati</taxon>
        <taxon>Bacillota</taxon>
        <taxon>Clostridia</taxon>
        <taxon>Eubacteriales</taxon>
        <taxon>Clostridiaceae</taxon>
        <taxon>Caloramator</taxon>
    </lineage>
</organism>
<evidence type="ECO:0000313" key="7">
    <source>
        <dbReference type="EMBL" id="SEG03916.1"/>
    </source>
</evidence>
<dbReference type="NCBIfam" id="TIGR00417">
    <property type="entry name" value="speE"/>
    <property type="match status" value="1"/>
</dbReference>
<comment type="function">
    <text evidence="4">Catalyzes the irreversible transfer of a propylamine group from the amino donor S-adenosylmethioninamine (decarboxy-AdoMet) to putrescine (1,4-diaminobutane) to yield spermidine.</text>
</comment>
<reference evidence="8" key="1">
    <citation type="submission" date="2016-10" db="EMBL/GenBank/DDBJ databases">
        <authorList>
            <person name="Varghese N."/>
            <person name="Submissions S."/>
        </authorList>
    </citation>
    <scope>NUCLEOTIDE SEQUENCE [LARGE SCALE GENOMIC DNA]</scope>
    <source>
        <strain evidence="8">DSM 5463</strain>
    </source>
</reference>
<dbReference type="NCBIfam" id="NF002010">
    <property type="entry name" value="PRK00811.1"/>
    <property type="match status" value="1"/>
</dbReference>
<feature type="binding site" evidence="4">
    <location>
        <begin position="163"/>
        <end position="166"/>
    </location>
    <ligand>
        <name>spermidine</name>
        <dbReference type="ChEBI" id="CHEBI:57834"/>
    </ligand>
</feature>
<dbReference type="OrthoDB" id="9793120at2"/>
<comment type="catalytic activity">
    <reaction evidence="4">
        <text>S-adenosyl 3-(methylsulfanyl)propylamine + putrescine = S-methyl-5'-thioadenosine + spermidine + H(+)</text>
        <dbReference type="Rhea" id="RHEA:12721"/>
        <dbReference type="ChEBI" id="CHEBI:15378"/>
        <dbReference type="ChEBI" id="CHEBI:17509"/>
        <dbReference type="ChEBI" id="CHEBI:57443"/>
        <dbReference type="ChEBI" id="CHEBI:57834"/>
        <dbReference type="ChEBI" id="CHEBI:326268"/>
        <dbReference type="EC" id="2.5.1.16"/>
    </reaction>
</comment>